<proteinExistence type="predicted"/>
<evidence type="ECO:0000313" key="2">
    <source>
        <dbReference type="EMBL" id="OGZ37455.1"/>
    </source>
</evidence>
<protein>
    <recommendedName>
        <fullName evidence="4">Bacterial Ig-like domain-containing protein</fullName>
    </recommendedName>
</protein>
<feature type="region of interest" description="Disordered" evidence="1">
    <location>
        <begin position="338"/>
        <end position="357"/>
    </location>
</feature>
<organism evidence="2 3">
    <name type="scientific">Candidatus Portnoybacteria bacterium RIFCSPHIGHO2_12_FULL_38_9</name>
    <dbReference type="NCBI Taxonomy" id="1801997"/>
    <lineage>
        <taxon>Bacteria</taxon>
        <taxon>Candidatus Portnoyibacteriota</taxon>
    </lineage>
</organism>
<dbReference type="Gene3D" id="2.60.40.10">
    <property type="entry name" value="Immunoglobulins"/>
    <property type="match status" value="1"/>
</dbReference>
<gene>
    <name evidence="2" type="ORF">A3J64_00470</name>
</gene>
<name>A0A1G2FHB2_9BACT</name>
<dbReference type="AlphaFoldDB" id="A0A1G2FHB2"/>
<dbReference type="InterPro" id="IPR013783">
    <property type="entry name" value="Ig-like_fold"/>
</dbReference>
<dbReference type="Pfam" id="PF17957">
    <property type="entry name" value="Big_7"/>
    <property type="match status" value="1"/>
</dbReference>
<evidence type="ECO:0000313" key="3">
    <source>
        <dbReference type="Proteomes" id="UP000177061"/>
    </source>
</evidence>
<dbReference type="EMBL" id="MHNB01000007">
    <property type="protein sequence ID" value="OGZ37455.1"/>
    <property type="molecule type" value="Genomic_DNA"/>
</dbReference>
<dbReference type="Proteomes" id="UP000177061">
    <property type="component" value="Unassembled WGS sequence"/>
</dbReference>
<evidence type="ECO:0008006" key="4">
    <source>
        <dbReference type="Google" id="ProtNLM"/>
    </source>
</evidence>
<sequence>MNRKFVSIFLLIALISLNLTGLFYPKNIQAQTEVPVKDAKSITTQIANAVKSLAKTAWKYAKDHASRWAVKVADWAWQEALAAALAIVKKKILDMLVNEIIVWIQGGGEPKFITDWWGFLSEATGEAAQKFVRELTGTDICSPFKPQILIALEEPQTFGQRAACTLDDIVGNIENFYEDFRYGGWEGWIKITEPQNNFYGAFLMAQDRQIELMSQAKEAAQAKGIAGAGWLGDERCVKCEALDEEAGEIVEGNDSDECEELFEIAPDTFFCEETKTFTPGDLVGQAAAKAAFTDIDWLVNLTSKSELGAYLAAITNALINRVVKEGLSMVKGVLSANEQNNPPRYLPSGRTPDTSISSASVESITFEDGSTESLITLEVAETDEIAITIEGRESTTGQLVPLSNFSVSAANDNPAAAAVAPDYQTTNSQGRAIFSVMGLEEGSAIISFQAGSQTATLSISITASTYKPDEDEEETPTDTTPPNISITSPQDNATVSGTITISADASDNSGIKEVIFYLDGIQISVVTTPPYQISFDTNTMENGQHSIKATAIDSANNQTDYSIIVDTQNTISE</sequence>
<reference evidence="2 3" key="1">
    <citation type="journal article" date="2016" name="Nat. Commun.">
        <title>Thousands of microbial genomes shed light on interconnected biogeochemical processes in an aquifer system.</title>
        <authorList>
            <person name="Anantharaman K."/>
            <person name="Brown C.T."/>
            <person name="Hug L.A."/>
            <person name="Sharon I."/>
            <person name="Castelle C.J."/>
            <person name="Probst A.J."/>
            <person name="Thomas B.C."/>
            <person name="Singh A."/>
            <person name="Wilkins M.J."/>
            <person name="Karaoz U."/>
            <person name="Brodie E.L."/>
            <person name="Williams K.H."/>
            <person name="Hubbard S.S."/>
            <person name="Banfield J.F."/>
        </authorList>
    </citation>
    <scope>NUCLEOTIDE SEQUENCE [LARGE SCALE GENOMIC DNA]</scope>
</reference>
<feature type="compositionally biased region" description="Polar residues" evidence="1">
    <location>
        <begin position="483"/>
        <end position="492"/>
    </location>
</feature>
<dbReference type="STRING" id="1801997.A3J64_00470"/>
<evidence type="ECO:0000256" key="1">
    <source>
        <dbReference type="SAM" id="MobiDB-lite"/>
    </source>
</evidence>
<feature type="region of interest" description="Disordered" evidence="1">
    <location>
        <begin position="465"/>
        <end position="492"/>
    </location>
</feature>
<comment type="caution">
    <text evidence="2">The sequence shown here is derived from an EMBL/GenBank/DDBJ whole genome shotgun (WGS) entry which is preliminary data.</text>
</comment>
<accession>A0A1G2FHB2</accession>